<feature type="chain" id="PRO_5022811701" description="SGNH hydrolase-type esterase domain-containing protein" evidence="1">
    <location>
        <begin position="28"/>
        <end position="388"/>
    </location>
</feature>
<organism evidence="4 5">
    <name type="scientific">Novipirellula galeiformis</name>
    <dbReference type="NCBI Taxonomy" id="2528004"/>
    <lineage>
        <taxon>Bacteria</taxon>
        <taxon>Pseudomonadati</taxon>
        <taxon>Planctomycetota</taxon>
        <taxon>Planctomycetia</taxon>
        <taxon>Pirellulales</taxon>
        <taxon>Pirellulaceae</taxon>
        <taxon>Novipirellula</taxon>
    </lineage>
</organism>
<feature type="signal peptide" evidence="1">
    <location>
        <begin position="1"/>
        <end position="27"/>
    </location>
</feature>
<gene>
    <name evidence="4" type="ORF">Pla52o_51890</name>
</gene>
<dbReference type="Gene3D" id="3.40.50.1110">
    <property type="entry name" value="SGNH hydrolase"/>
    <property type="match status" value="1"/>
</dbReference>
<evidence type="ECO:0000313" key="4">
    <source>
        <dbReference type="EMBL" id="TWU17385.1"/>
    </source>
</evidence>
<dbReference type="AlphaFoldDB" id="A0A5C6BZM7"/>
<dbReference type="InterPro" id="IPR013830">
    <property type="entry name" value="SGNH_hydro"/>
</dbReference>
<dbReference type="CDD" id="cd01844">
    <property type="entry name" value="SGNH_hydrolase_like_6"/>
    <property type="match status" value="1"/>
</dbReference>
<dbReference type="PANTHER" id="PTHR30383">
    <property type="entry name" value="THIOESTERASE 1/PROTEASE 1/LYSOPHOSPHOLIPASE L1"/>
    <property type="match status" value="1"/>
</dbReference>
<comment type="caution">
    <text evidence="4">The sequence shown here is derived from an EMBL/GenBank/DDBJ whole genome shotgun (WGS) entry which is preliminary data.</text>
</comment>
<dbReference type="InterPro" id="IPR032740">
    <property type="entry name" value="GxDLY"/>
</dbReference>
<dbReference type="Gene3D" id="2.60.120.260">
    <property type="entry name" value="Galactose-binding domain-like"/>
    <property type="match status" value="1"/>
</dbReference>
<evidence type="ECO:0000256" key="1">
    <source>
        <dbReference type="SAM" id="SignalP"/>
    </source>
</evidence>
<name>A0A5C6BZM7_9BACT</name>
<protein>
    <recommendedName>
        <fullName evidence="6">SGNH hydrolase-type esterase domain-containing protein</fullName>
    </recommendedName>
</protein>
<dbReference type="Pfam" id="PF14606">
    <property type="entry name" value="Lipase_GDSL_3"/>
    <property type="match status" value="1"/>
</dbReference>
<evidence type="ECO:0000259" key="3">
    <source>
        <dbReference type="Pfam" id="PF14607"/>
    </source>
</evidence>
<accession>A0A5C6BZM7</accession>
<dbReference type="GO" id="GO:0016788">
    <property type="term" value="F:hydrolase activity, acting on ester bonds"/>
    <property type="evidence" value="ECO:0007669"/>
    <property type="project" value="UniProtKB-ARBA"/>
</dbReference>
<dbReference type="RefSeq" id="WP_231612616.1">
    <property type="nucleotide sequence ID" value="NZ_SJPT01000012.1"/>
</dbReference>
<evidence type="ECO:0000259" key="2">
    <source>
        <dbReference type="Pfam" id="PF14606"/>
    </source>
</evidence>
<reference evidence="4 5" key="1">
    <citation type="submission" date="2019-02" db="EMBL/GenBank/DDBJ databases">
        <title>Deep-cultivation of Planctomycetes and their phenomic and genomic characterization uncovers novel biology.</title>
        <authorList>
            <person name="Wiegand S."/>
            <person name="Jogler M."/>
            <person name="Boedeker C."/>
            <person name="Pinto D."/>
            <person name="Vollmers J."/>
            <person name="Rivas-Marin E."/>
            <person name="Kohn T."/>
            <person name="Peeters S.H."/>
            <person name="Heuer A."/>
            <person name="Rast P."/>
            <person name="Oberbeckmann S."/>
            <person name="Bunk B."/>
            <person name="Jeske O."/>
            <person name="Meyerdierks A."/>
            <person name="Storesund J.E."/>
            <person name="Kallscheuer N."/>
            <person name="Luecker S."/>
            <person name="Lage O.M."/>
            <person name="Pohl T."/>
            <person name="Merkel B.J."/>
            <person name="Hornburger P."/>
            <person name="Mueller R.-W."/>
            <person name="Bruemmer F."/>
            <person name="Labrenz M."/>
            <person name="Spormann A.M."/>
            <person name="Op Den Camp H."/>
            <person name="Overmann J."/>
            <person name="Amann R."/>
            <person name="Jetten M.S.M."/>
            <person name="Mascher T."/>
            <person name="Medema M.H."/>
            <person name="Devos D.P."/>
            <person name="Kaster A.-K."/>
            <person name="Ovreas L."/>
            <person name="Rohde M."/>
            <person name="Galperin M.Y."/>
            <person name="Jogler C."/>
        </authorList>
    </citation>
    <scope>NUCLEOTIDE SEQUENCE [LARGE SCALE GENOMIC DNA]</scope>
    <source>
        <strain evidence="4 5">Pla52o</strain>
    </source>
</reference>
<dbReference type="InterPro" id="IPR051532">
    <property type="entry name" value="Ester_Hydrolysis_Enzymes"/>
</dbReference>
<evidence type="ECO:0008006" key="6">
    <source>
        <dbReference type="Google" id="ProtNLM"/>
    </source>
</evidence>
<evidence type="ECO:0000313" key="5">
    <source>
        <dbReference type="Proteomes" id="UP000316304"/>
    </source>
</evidence>
<dbReference type="Proteomes" id="UP000316304">
    <property type="component" value="Unassembled WGS sequence"/>
</dbReference>
<keyword evidence="1" id="KW-0732">Signal</keyword>
<dbReference type="InterPro" id="IPR036514">
    <property type="entry name" value="SGNH_hydro_sf"/>
</dbReference>
<feature type="domain" description="SGNH hydrolase-type esterase" evidence="2">
    <location>
        <begin position="202"/>
        <end position="379"/>
    </location>
</feature>
<dbReference type="SUPFAM" id="SSF52266">
    <property type="entry name" value="SGNH hydrolase"/>
    <property type="match status" value="1"/>
</dbReference>
<dbReference type="EMBL" id="SJPT01000012">
    <property type="protein sequence ID" value="TWU17385.1"/>
    <property type="molecule type" value="Genomic_DNA"/>
</dbReference>
<feature type="domain" description="SGNH hydrolase-type esterase N-terminal" evidence="3">
    <location>
        <begin position="50"/>
        <end position="195"/>
    </location>
</feature>
<dbReference type="Pfam" id="PF14607">
    <property type="entry name" value="GxDLY"/>
    <property type="match status" value="1"/>
</dbReference>
<sequence length="388" mass="42982" precursor="true">MMMFLFRNLFRNLFAASLVAFASYSFAQDVAIGKLDPEMEVSKKTVDGLDWYDVTQWGVEGRILPDQERQQWFDRFPASAQQSVTKNVWNLSRDSAGMMVRFKTDATSIHVHYKLKKANLAMPHMPATGVSGVDLYARDSEGKWRWVQVTRPTSQEVKTEIVGGLAAGQREYAAYLPLYNGVEFMSIGVKPGSHFEGLTPRQKPIVFYGTSITHGACASRPGMVHTAIVGRMLDAPVINLGFSGNGRMDKEVGDYLVQTDAAAFVIDCLPNMGPADVTAKCIPLVKQLREAHPKTPIVLVEDRRNTNDWILPNRQAHHTRNHAALKAAHASLVAEGVTNLHYIPGDYLYGDDSEGATDGSHANDLGFMRQAILFEPVLRRAIATETSE</sequence>
<proteinExistence type="predicted"/>
<keyword evidence="5" id="KW-1185">Reference proteome</keyword>
<dbReference type="PANTHER" id="PTHR30383:SF29">
    <property type="entry name" value="SGNH HYDROLASE-TYPE ESTERASE DOMAIN-CONTAINING PROTEIN"/>
    <property type="match status" value="1"/>
</dbReference>